<organism evidence="3 4">
    <name type="scientific">Phaseolus angularis</name>
    <name type="common">Azuki bean</name>
    <name type="synonym">Vigna angularis</name>
    <dbReference type="NCBI Taxonomy" id="3914"/>
    <lineage>
        <taxon>Eukaryota</taxon>
        <taxon>Viridiplantae</taxon>
        <taxon>Streptophyta</taxon>
        <taxon>Embryophyta</taxon>
        <taxon>Tracheophyta</taxon>
        <taxon>Spermatophyta</taxon>
        <taxon>Magnoliopsida</taxon>
        <taxon>eudicotyledons</taxon>
        <taxon>Gunneridae</taxon>
        <taxon>Pentapetalae</taxon>
        <taxon>rosids</taxon>
        <taxon>fabids</taxon>
        <taxon>Fabales</taxon>
        <taxon>Fabaceae</taxon>
        <taxon>Papilionoideae</taxon>
        <taxon>50 kb inversion clade</taxon>
        <taxon>NPAAA clade</taxon>
        <taxon>indigoferoid/millettioid clade</taxon>
        <taxon>Phaseoleae</taxon>
        <taxon>Vigna</taxon>
    </lineage>
</organism>
<evidence type="ECO:0000256" key="1">
    <source>
        <dbReference type="SAM" id="MobiDB-lite"/>
    </source>
</evidence>
<name>A0A0L9UYW0_PHAAN</name>
<dbReference type="Proteomes" id="UP000053144">
    <property type="component" value="Chromosome 7"/>
</dbReference>
<feature type="compositionally biased region" description="Basic residues" evidence="1">
    <location>
        <begin position="183"/>
        <end position="201"/>
    </location>
</feature>
<feature type="region of interest" description="Disordered" evidence="1">
    <location>
        <begin position="167"/>
        <end position="201"/>
    </location>
</feature>
<accession>A0A0L9UYW0</accession>
<dbReference type="AlphaFoldDB" id="A0A0L9UYW0"/>
<feature type="signal peptide" evidence="2">
    <location>
        <begin position="1"/>
        <end position="24"/>
    </location>
</feature>
<dbReference type="EMBL" id="CM003377">
    <property type="protein sequence ID" value="KOM47938.1"/>
    <property type="molecule type" value="Genomic_DNA"/>
</dbReference>
<evidence type="ECO:0000313" key="3">
    <source>
        <dbReference type="EMBL" id="KOM47938.1"/>
    </source>
</evidence>
<gene>
    <name evidence="3" type="ORF">LR48_Vigan07g164200</name>
</gene>
<dbReference type="STRING" id="3914.A0A0L9UYW0"/>
<feature type="chain" id="PRO_5005596432" evidence="2">
    <location>
        <begin position="25"/>
        <end position="201"/>
    </location>
</feature>
<keyword evidence="2" id="KW-0732">Signal</keyword>
<protein>
    <submittedName>
        <fullName evidence="3">Uncharacterized protein</fullName>
    </submittedName>
</protein>
<reference evidence="4" key="1">
    <citation type="journal article" date="2015" name="Proc. Natl. Acad. Sci. U.S.A.">
        <title>Genome sequencing of adzuki bean (Vigna angularis) provides insight into high starch and low fat accumulation and domestication.</title>
        <authorList>
            <person name="Yang K."/>
            <person name="Tian Z."/>
            <person name="Chen C."/>
            <person name="Luo L."/>
            <person name="Zhao B."/>
            <person name="Wang Z."/>
            <person name="Yu L."/>
            <person name="Li Y."/>
            <person name="Sun Y."/>
            <person name="Li W."/>
            <person name="Chen Y."/>
            <person name="Li Y."/>
            <person name="Zhang Y."/>
            <person name="Ai D."/>
            <person name="Zhao J."/>
            <person name="Shang C."/>
            <person name="Ma Y."/>
            <person name="Wu B."/>
            <person name="Wang M."/>
            <person name="Gao L."/>
            <person name="Sun D."/>
            <person name="Zhang P."/>
            <person name="Guo F."/>
            <person name="Wang W."/>
            <person name="Li Y."/>
            <person name="Wang J."/>
            <person name="Varshney R.K."/>
            <person name="Wang J."/>
            <person name="Ling H.Q."/>
            <person name="Wan P."/>
        </authorList>
    </citation>
    <scope>NUCLEOTIDE SEQUENCE</scope>
    <source>
        <strain evidence="4">cv. Jingnong 6</strain>
    </source>
</reference>
<evidence type="ECO:0000256" key="2">
    <source>
        <dbReference type="SAM" id="SignalP"/>
    </source>
</evidence>
<dbReference type="Gramene" id="KOM47938">
    <property type="protein sequence ID" value="KOM47938"/>
    <property type="gene ID" value="LR48_Vigan07g164200"/>
</dbReference>
<proteinExistence type="predicted"/>
<evidence type="ECO:0000313" key="4">
    <source>
        <dbReference type="Proteomes" id="UP000053144"/>
    </source>
</evidence>
<sequence length="201" mass="23293">MIVELWRVVHLWWPLLLCKVMANGFHPTTLTRFTSKKEDFNVPYMLRFQENRSISKCDGIFIVITNLYASVEKDLKRKRDITSVIGGTEAYNPAEIFSLICNEDADSRKEVQVDCFSVHHVRDPVAYPWQWSWKDVFGDGDFGTAMDDVDNEVMGLGFEYEAEEGEVNYNGSGREREDAAKKGWCKSKKKHSIPRFRSQPR</sequence>